<dbReference type="SUPFAM" id="SSF53474">
    <property type="entry name" value="alpha/beta-Hydrolases"/>
    <property type="match status" value="1"/>
</dbReference>
<dbReference type="InterPro" id="IPR029058">
    <property type="entry name" value="AB_hydrolase_fold"/>
</dbReference>
<dbReference type="Pfam" id="PF00561">
    <property type="entry name" value="Abhydrolase_1"/>
    <property type="match status" value="1"/>
</dbReference>
<dbReference type="Gene3D" id="3.40.50.1820">
    <property type="entry name" value="alpha/beta hydrolase"/>
    <property type="match status" value="1"/>
</dbReference>
<dbReference type="RefSeq" id="WP_157915156.1">
    <property type="nucleotide sequence ID" value="NZ_MTZV01000005.1"/>
</dbReference>
<dbReference type="AlphaFoldDB" id="A0A2A4EWN3"/>
<dbReference type="PANTHER" id="PTHR42886:SF29">
    <property type="entry name" value="PUMMELIG, ISOFORM A"/>
    <property type="match status" value="1"/>
</dbReference>
<evidence type="ECO:0000259" key="1">
    <source>
        <dbReference type="Pfam" id="PF00561"/>
    </source>
</evidence>
<accession>A0A2A4EWN3</accession>
<protein>
    <recommendedName>
        <fullName evidence="1">AB hydrolase-1 domain-containing protein</fullName>
    </recommendedName>
</protein>
<proteinExistence type="predicted"/>
<feature type="domain" description="AB hydrolase-1" evidence="1">
    <location>
        <begin position="34"/>
        <end position="137"/>
    </location>
</feature>
<dbReference type="InterPro" id="IPR000073">
    <property type="entry name" value="AB_hydrolase_1"/>
</dbReference>
<dbReference type="EMBL" id="MTZV01000005">
    <property type="protein sequence ID" value="PCE24556.1"/>
    <property type="molecule type" value="Genomic_DNA"/>
</dbReference>
<gene>
    <name evidence="2" type="ORF">BWP39_18790</name>
</gene>
<name>A0A2A4EWN3_9BURK</name>
<sequence length="266" mass="29359">MSRIVPTQDDPQPEFAALASGRIAYTVSGHGGPPTVVLETGLGAESAEWQPIQVALAAHCTVFRYDRLGRGASDRPLTVRHAGHLIDELHALLQATAMPPPYLIVGHSFGGLLARGFAQRYRDEMHGVVLVESMHTRQFSVFGNAFPPPGESDTPEQTRMRTFWAGEWRLPNATPERIDLPTSLDLYREIAPLGDLPVTVITAGSYANSRFFPTATRDALQARWEDLQRELLQLSTQARQIMTPASQHFVQRDDPDVVIDAVLAML</sequence>
<comment type="caution">
    <text evidence="2">The sequence shown here is derived from an EMBL/GenBank/DDBJ whole genome shotgun (WGS) entry which is preliminary data.</text>
</comment>
<evidence type="ECO:0000313" key="3">
    <source>
        <dbReference type="Proteomes" id="UP000218022"/>
    </source>
</evidence>
<dbReference type="OrthoDB" id="9779853at2"/>
<reference evidence="2 3" key="1">
    <citation type="submission" date="2017-01" db="EMBL/GenBank/DDBJ databases">
        <title>Whole-Genome Shotgun Sequencing of Two beta-Proteobacterial Species in Search of the Bulgecin Biosynthetic Cluster.</title>
        <authorList>
            <person name="Horsman M.E."/>
            <person name="Marous D.R."/>
            <person name="Li R."/>
            <person name="Oliver R.A."/>
            <person name="Byun B."/>
            <person name="Emrich S.J."/>
            <person name="Boggess B."/>
            <person name="Townsend C.A."/>
            <person name="Mobashery S."/>
        </authorList>
    </citation>
    <scope>NUCLEOTIDE SEQUENCE [LARGE SCALE GENOMIC DNA]</scope>
    <source>
        <strain evidence="2 3">ATCC 31363</strain>
    </source>
</reference>
<evidence type="ECO:0000313" key="2">
    <source>
        <dbReference type="EMBL" id="PCE24556.1"/>
    </source>
</evidence>
<dbReference type="Proteomes" id="UP000218022">
    <property type="component" value="Unassembled WGS sequence"/>
</dbReference>
<organism evidence="2 3">
    <name type="scientific">Paraburkholderia acidicola</name>
    <dbReference type="NCBI Taxonomy" id="1912599"/>
    <lineage>
        <taxon>Bacteria</taxon>
        <taxon>Pseudomonadati</taxon>
        <taxon>Pseudomonadota</taxon>
        <taxon>Betaproteobacteria</taxon>
        <taxon>Burkholderiales</taxon>
        <taxon>Burkholderiaceae</taxon>
        <taxon>Paraburkholderia</taxon>
    </lineage>
</organism>
<dbReference type="PANTHER" id="PTHR42886">
    <property type="entry name" value="RE40534P-RELATED"/>
    <property type="match status" value="1"/>
</dbReference>